<feature type="transmembrane region" description="Helical" evidence="1">
    <location>
        <begin position="39"/>
        <end position="56"/>
    </location>
</feature>
<feature type="transmembrane region" description="Helical" evidence="1">
    <location>
        <begin position="68"/>
        <end position="90"/>
    </location>
</feature>
<dbReference type="HOGENOM" id="CLU_070417_1_0_1"/>
<dbReference type="OrthoDB" id="5853697at2759"/>
<name>G0NMV2_CAEBE</name>
<evidence type="ECO:0000313" key="4">
    <source>
        <dbReference type="Proteomes" id="UP000008068"/>
    </source>
</evidence>
<keyword evidence="1" id="KW-0812">Transmembrane</keyword>
<keyword evidence="1" id="KW-1133">Transmembrane helix</keyword>
<sequence>MAMVGIFFNVFMFFHFLKKEKLSFYVLCTSKTVSNTMSLLIHLCYIGPVQLFYTAIGSMKFGARLQQVFGGGLLLQGPMTQMLITVNRFLVITFSPTTIPRYSTHITVVALAVVWIMGVWWSTLPGFPDHCFNPFFFDHVGYYESRCNQELVVYQVGIIFPLAIFNNGMNVFLAIKLAISVYKQLSISSEVVRNRRKQTIRFFVQSCIQDWATATVLGTNIFLVSFFCEKHTCMILPSFAVDATAYAVDG</sequence>
<dbReference type="SUPFAM" id="SSF81321">
    <property type="entry name" value="Family A G protein-coupled receptor-like"/>
    <property type="match status" value="1"/>
</dbReference>
<dbReference type="AlphaFoldDB" id="G0NMV2"/>
<dbReference type="Gene3D" id="1.20.1070.10">
    <property type="entry name" value="Rhodopsin 7-helix transmembrane proteins"/>
    <property type="match status" value="1"/>
</dbReference>
<organism evidence="4">
    <name type="scientific">Caenorhabditis brenneri</name>
    <name type="common">Nematode worm</name>
    <dbReference type="NCBI Taxonomy" id="135651"/>
    <lineage>
        <taxon>Eukaryota</taxon>
        <taxon>Metazoa</taxon>
        <taxon>Ecdysozoa</taxon>
        <taxon>Nematoda</taxon>
        <taxon>Chromadorea</taxon>
        <taxon>Rhabditida</taxon>
        <taxon>Rhabditina</taxon>
        <taxon>Rhabditomorpha</taxon>
        <taxon>Rhabditoidea</taxon>
        <taxon>Rhabditidae</taxon>
        <taxon>Peloderinae</taxon>
        <taxon>Caenorhabditis</taxon>
    </lineage>
</organism>
<keyword evidence="1" id="KW-0472">Membrane</keyword>
<evidence type="ECO:0000259" key="2">
    <source>
        <dbReference type="Pfam" id="PF10328"/>
    </source>
</evidence>
<reference evidence="4" key="1">
    <citation type="submission" date="2011-07" db="EMBL/GenBank/DDBJ databases">
        <authorList>
            <consortium name="Caenorhabditis brenneri Sequencing and Analysis Consortium"/>
            <person name="Wilson R.K."/>
        </authorList>
    </citation>
    <scope>NUCLEOTIDE SEQUENCE [LARGE SCALE GENOMIC DNA]</scope>
    <source>
        <strain evidence="4">PB2801</strain>
    </source>
</reference>
<dbReference type="PANTHER" id="PTHR46952">
    <property type="entry name" value="SERPENTINE RECEPTOR, CLASS X-RELATED"/>
    <property type="match status" value="1"/>
</dbReference>
<evidence type="ECO:0000313" key="3">
    <source>
        <dbReference type="EMBL" id="EGT34281.1"/>
    </source>
</evidence>
<evidence type="ECO:0000256" key="1">
    <source>
        <dbReference type="SAM" id="Phobius"/>
    </source>
</evidence>
<proteinExistence type="predicted"/>
<feature type="transmembrane region" description="Helical" evidence="1">
    <location>
        <begin position="152"/>
        <end position="175"/>
    </location>
</feature>
<dbReference type="InterPro" id="IPR019430">
    <property type="entry name" value="7TM_GPCR_serpentine_rcpt_Srx"/>
</dbReference>
<protein>
    <recommendedName>
        <fullName evidence="2">7TM GPCR serpentine receptor class x (Srx) domain-containing protein</fullName>
    </recommendedName>
</protein>
<accession>G0NMV2</accession>
<feature type="domain" description="7TM GPCR serpentine receptor class x (Srx)" evidence="2">
    <location>
        <begin position="2"/>
        <end position="250"/>
    </location>
</feature>
<dbReference type="EMBL" id="GL379912">
    <property type="protein sequence ID" value="EGT34281.1"/>
    <property type="molecule type" value="Genomic_DNA"/>
</dbReference>
<feature type="transmembrane region" description="Helical" evidence="1">
    <location>
        <begin position="102"/>
        <end position="121"/>
    </location>
</feature>
<dbReference type="Proteomes" id="UP000008068">
    <property type="component" value="Unassembled WGS sequence"/>
</dbReference>
<gene>
    <name evidence="3" type="ORF">CAEBREN_30528</name>
</gene>
<dbReference type="InParanoid" id="G0NMV2"/>
<keyword evidence="4" id="KW-1185">Reference proteome</keyword>
<dbReference type="Pfam" id="PF10328">
    <property type="entry name" value="7TM_GPCR_Srx"/>
    <property type="match status" value="1"/>
</dbReference>
<dbReference type="eggNOG" id="ENOG502QSUG">
    <property type="taxonomic scope" value="Eukaryota"/>
</dbReference>
<dbReference type="PANTHER" id="PTHR46952:SF6">
    <property type="entry name" value="7TM GPCR SERPENTINE RECEPTOR CLASS X (SRX) DOMAIN-CONTAINING PROTEIN"/>
    <property type="match status" value="1"/>
</dbReference>